<dbReference type="InterPro" id="IPR037053">
    <property type="entry name" value="Phage_tail_collar_dom_sf"/>
</dbReference>
<evidence type="ECO:0000313" key="3">
    <source>
        <dbReference type="Proteomes" id="UP000244173"/>
    </source>
</evidence>
<dbReference type="InterPro" id="IPR011083">
    <property type="entry name" value="Phage_tail_collar_dom"/>
</dbReference>
<dbReference type="AlphaFoldDB" id="A0A2S0P9W8"/>
<feature type="domain" description="Phage tail collar" evidence="1">
    <location>
        <begin position="6"/>
        <end position="63"/>
    </location>
</feature>
<reference evidence="2 3" key="1">
    <citation type="submission" date="2018-04" db="EMBL/GenBank/DDBJ databases">
        <title>Denitrifier Microvirgula.</title>
        <authorList>
            <person name="Anderson E."/>
            <person name="Jang J."/>
            <person name="Ishii S."/>
        </authorList>
    </citation>
    <scope>NUCLEOTIDE SEQUENCE [LARGE SCALE GENOMIC DNA]</scope>
    <source>
        <strain evidence="2 3">BE2.4</strain>
    </source>
</reference>
<dbReference type="KEGG" id="maer:DAI18_08955"/>
<dbReference type="Gene3D" id="3.90.1340.10">
    <property type="entry name" value="Phage tail collar domain"/>
    <property type="match status" value="1"/>
</dbReference>
<keyword evidence="3" id="KW-1185">Reference proteome</keyword>
<organism evidence="2 3">
    <name type="scientific">Microvirgula aerodenitrificans</name>
    <dbReference type="NCBI Taxonomy" id="57480"/>
    <lineage>
        <taxon>Bacteria</taxon>
        <taxon>Pseudomonadati</taxon>
        <taxon>Pseudomonadota</taxon>
        <taxon>Betaproteobacteria</taxon>
        <taxon>Neisseriales</taxon>
        <taxon>Aquaspirillaceae</taxon>
        <taxon>Microvirgula</taxon>
    </lineage>
</organism>
<dbReference type="SUPFAM" id="SSF88874">
    <property type="entry name" value="Receptor-binding domain of short tail fibre protein gp12"/>
    <property type="match status" value="1"/>
</dbReference>
<name>A0A2S0P9W8_9NEIS</name>
<accession>A0A2S0P9W8</accession>
<evidence type="ECO:0000259" key="1">
    <source>
        <dbReference type="Pfam" id="PF07484"/>
    </source>
</evidence>
<sequence length="193" mass="20390">MDAFVGEIRLFPYSSGRSVSGWCLCDGRQMPISQYPALYSIISNLYGGDLKTYFNLPNLTGRAVMGSGRGIGPTPSDPTLTTRKVGDVAGERTSSIEPINIPSHSHQITGAAYTNANNIDTPDATTVPSAPFNIKVYAAYNSGAIPATLAPTTIGDAGTAYTAPIKVANMQPCLQISSYYICLDSGGTYPIRP</sequence>
<dbReference type="EMBL" id="CP028519">
    <property type="protein sequence ID" value="AVY94156.1"/>
    <property type="molecule type" value="Genomic_DNA"/>
</dbReference>
<gene>
    <name evidence="2" type="ORF">DAI18_08955</name>
</gene>
<dbReference type="RefSeq" id="WP_084300344.1">
    <property type="nucleotide sequence ID" value="NZ_CP028519.1"/>
</dbReference>
<dbReference type="Proteomes" id="UP000244173">
    <property type="component" value="Chromosome"/>
</dbReference>
<evidence type="ECO:0000313" key="2">
    <source>
        <dbReference type="EMBL" id="AVY94156.1"/>
    </source>
</evidence>
<protein>
    <recommendedName>
        <fullName evidence="1">Phage tail collar domain-containing protein</fullName>
    </recommendedName>
</protein>
<dbReference type="Pfam" id="PF07484">
    <property type="entry name" value="Collar"/>
    <property type="match status" value="1"/>
</dbReference>
<proteinExistence type="predicted"/>
<dbReference type="STRING" id="1122240.GCA_000620105_03681"/>
<dbReference type="OrthoDB" id="9810174at2"/>